<feature type="transmembrane region" description="Helical" evidence="6">
    <location>
        <begin position="396"/>
        <end position="414"/>
    </location>
</feature>
<evidence type="ECO:0000256" key="6">
    <source>
        <dbReference type="SAM" id="Phobius"/>
    </source>
</evidence>
<evidence type="ECO:0000313" key="8">
    <source>
        <dbReference type="EMBL" id="EER15878.1"/>
    </source>
</evidence>
<evidence type="ECO:0000313" key="9">
    <source>
        <dbReference type="Proteomes" id="UP000007800"/>
    </source>
</evidence>
<accession>C5KH16</accession>
<dbReference type="EMBL" id="GG673069">
    <property type="protein sequence ID" value="EER15878.1"/>
    <property type="molecule type" value="Genomic_DNA"/>
</dbReference>
<dbReference type="Proteomes" id="UP000007800">
    <property type="component" value="Unassembled WGS sequence"/>
</dbReference>
<proteinExistence type="predicted"/>
<feature type="domain" description="Amino acid transporter transmembrane" evidence="7">
    <location>
        <begin position="56"/>
        <end position="415"/>
    </location>
</feature>
<organism evidence="9">
    <name type="scientific">Perkinsus marinus (strain ATCC 50983 / TXsc)</name>
    <dbReference type="NCBI Taxonomy" id="423536"/>
    <lineage>
        <taxon>Eukaryota</taxon>
        <taxon>Sar</taxon>
        <taxon>Alveolata</taxon>
        <taxon>Perkinsozoa</taxon>
        <taxon>Perkinsea</taxon>
        <taxon>Perkinsida</taxon>
        <taxon>Perkinsidae</taxon>
        <taxon>Perkinsus</taxon>
    </lineage>
</organism>
<dbReference type="InParanoid" id="C5KH16"/>
<feature type="transmembrane region" description="Helical" evidence="6">
    <location>
        <begin position="237"/>
        <end position="259"/>
    </location>
</feature>
<evidence type="ECO:0000256" key="3">
    <source>
        <dbReference type="ARBA" id="ARBA00022989"/>
    </source>
</evidence>
<gene>
    <name evidence="8" type="ORF">Pmar_PMAR003334</name>
</gene>
<evidence type="ECO:0000256" key="5">
    <source>
        <dbReference type="SAM" id="MobiDB-lite"/>
    </source>
</evidence>
<evidence type="ECO:0000256" key="4">
    <source>
        <dbReference type="ARBA" id="ARBA00023136"/>
    </source>
</evidence>
<sequence length="480" mass="52533">MHPINMDSPTTTVSSSYDSLDLKGRGPARTLDTSTCISDVKSDVSEEKPVVGSNDFQAVFNTVMIAVGIALLALGKTTASVGYLPALLLLIFCGFVGYLMIYLLYRCRVMALELGADSMASYEDIGRFTCGRIGQIIVAIALHVSLIGSSCVLILLLGQNSYHIYSGISVTWWIIIWMFILLPVNWLKTMREIGYISSTIGVVSIITTIIGLCVAGFVEFGQDHDNVDYELAVPEPLTLIGAYTTFSFCFSVTCGTPTVTHDMKNPAHSPIVFLWATVVLFAVYLVVTVPSYLGWGQGLLCYDNVSDAMNKDVWGYISFVSIVVLCATHYAVVLHPSCRAIENVFGLGEGSQRVEKWGYWPSLIATSALRSILVVLTAIVAITVPKFSFLVDLNSAITYCLLQMIFPPVFYMRLRYMIHKEFGDGEVMDRCGGKFGTWKSRVQCTVLICLMALSLVASGITVYKTVTPAAVPEMCSHLAQ</sequence>
<feature type="transmembrane region" description="Helical" evidence="6">
    <location>
        <begin position="162"/>
        <end position="182"/>
    </location>
</feature>
<dbReference type="Pfam" id="PF01490">
    <property type="entry name" value="Aa_trans"/>
    <property type="match status" value="1"/>
</dbReference>
<keyword evidence="4 6" id="KW-0472">Membrane</keyword>
<feature type="transmembrane region" description="Helical" evidence="6">
    <location>
        <begin position="363"/>
        <end position="384"/>
    </location>
</feature>
<keyword evidence="3 6" id="KW-1133">Transmembrane helix</keyword>
<feature type="transmembrane region" description="Helical" evidence="6">
    <location>
        <begin position="81"/>
        <end position="105"/>
    </location>
</feature>
<keyword evidence="9" id="KW-1185">Reference proteome</keyword>
<evidence type="ECO:0000259" key="7">
    <source>
        <dbReference type="Pfam" id="PF01490"/>
    </source>
</evidence>
<dbReference type="PANTHER" id="PTHR22950">
    <property type="entry name" value="AMINO ACID TRANSPORTER"/>
    <property type="match status" value="1"/>
</dbReference>
<dbReference type="OrthoDB" id="655540at2759"/>
<dbReference type="GO" id="GO:0016020">
    <property type="term" value="C:membrane"/>
    <property type="evidence" value="ECO:0007669"/>
    <property type="project" value="UniProtKB-SubCell"/>
</dbReference>
<protein>
    <submittedName>
        <fullName evidence="8">10 transmembrane domain, possible aa transporter, putative</fullName>
    </submittedName>
</protein>
<feature type="transmembrane region" description="Helical" evidence="6">
    <location>
        <begin position="444"/>
        <end position="463"/>
    </location>
</feature>
<comment type="subcellular location">
    <subcellularLocation>
        <location evidence="1">Membrane</location>
        <topology evidence="1">Multi-pass membrane protein</topology>
    </subcellularLocation>
</comment>
<feature type="compositionally biased region" description="Polar residues" evidence="5">
    <location>
        <begin position="7"/>
        <end position="18"/>
    </location>
</feature>
<dbReference type="GeneID" id="9060714"/>
<evidence type="ECO:0000256" key="1">
    <source>
        <dbReference type="ARBA" id="ARBA00004141"/>
    </source>
</evidence>
<feature type="transmembrane region" description="Helical" evidence="6">
    <location>
        <begin position="136"/>
        <end position="156"/>
    </location>
</feature>
<dbReference type="InterPro" id="IPR013057">
    <property type="entry name" value="AA_transpt_TM"/>
</dbReference>
<feature type="transmembrane region" description="Helical" evidence="6">
    <location>
        <begin position="58"/>
        <end position="75"/>
    </location>
</feature>
<dbReference type="RefSeq" id="XP_002784082.1">
    <property type="nucleotide sequence ID" value="XM_002784036.1"/>
</dbReference>
<feature type="transmembrane region" description="Helical" evidence="6">
    <location>
        <begin position="271"/>
        <end position="293"/>
    </location>
</feature>
<dbReference type="Gene3D" id="1.20.1740.10">
    <property type="entry name" value="Amino acid/polyamine transporter I"/>
    <property type="match status" value="1"/>
</dbReference>
<evidence type="ECO:0000256" key="2">
    <source>
        <dbReference type="ARBA" id="ARBA00022692"/>
    </source>
</evidence>
<reference evidence="8 9" key="1">
    <citation type="submission" date="2008-07" db="EMBL/GenBank/DDBJ databases">
        <authorList>
            <person name="El-Sayed N."/>
            <person name="Caler E."/>
            <person name="Inman J."/>
            <person name="Amedeo P."/>
            <person name="Hass B."/>
            <person name="Wortman J."/>
        </authorList>
    </citation>
    <scope>NUCLEOTIDE SEQUENCE [LARGE SCALE GENOMIC DNA]</scope>
    <source>
        <strain evidence="9">ATCC 50983 / TXsc</strain>
    </source>
</reference>
<dbReference type="AlphaFoldDB" id="C5KH16"/>
<keyword evidence="2 6" id="KW-0812">Transmembrane</keyword>
<feature type="region of interest" description="Disordered" evidence="5">
    <location>
        <begin position="1"/>
        <end position="20"/>
    </location>
</feature>
<name>C5KH16_PERM5</name>
<feature type="transmembrane region" description="Helical" evidence="6">
    <location>
        <begin position="194"/>
        <end position="217"/>
    </location>
</feature>
<dbReference type="GO" id="GO:0015179">
    <property type="term" value="F:L-amino acid transmembrane transporter activity"/>
    <property type="evidence" value="ECO:0007669"/>
    <property type="project" value="TreeGrafter"/>
</dbReference>
<feature type="transmembrane region" description="Helical" evidence="6">
    <location>
        <begin position="313"/>
        <end position="333"/>
    </location>
</feature>